<accession>M4QDL2</accession>
<proteinExistence type="predicted"/>
<protein>
    <submittedName>
        <fullName evidence="1">Uncharacterized protein</fullName>
    </submittedName>
</protein>
<dbReference type="GeneID" id="15311985"/>
<keyword evidence="2" id="KW-1185">Reference proteome</keyword>
<dbReference type="OrthoDB" id="23134at10239"/>
<organism evidence="1 2">
    <name type="scientific">Cyanophage P-RSM1</name>
    <dbReference type="NCBI Taxonomy" id="536444"/>
    <lineage>
        <taxon>Viruses</taxon>
        <taxon>Duplodnaviria</taxon>
        <taxon>Heunggongvirae</taxon>
        <taxon>Uroviricota</taxon>
        <taxon>Caudoviricetes</taxon>
        <taxon>Pantevenvirales</taxon>
        <taxon>Kyanoviridae</taxon>
        <taxon>Emcearvirus</taxon>
        <taxon>Emcearvirus gerard</taxon>
    </lineage>
</organism>
<reference evidence="1 2" key="1">
    <citation type="submission" date="2010-11" db="EMBL/GenBank/DDBJ databases">
        <title>The Genome Sequence of Cyanophage P-RSM1.</title>
        <authorList>
            <consortium name="The Broad Institute Genome Sequencing Platform"/>
            <person name="Henn M.R."/>
            <person name="Sullivan M.S."/>
            <person name="Osburne M.S."/>
            <person name="Levin J."/>
            <person name="Malboeuf C."/>
            <person name="Casali M."/>
            <person name="Russ C."/>
            <person name="Lennon N."/>
            <person name="Chapman S.B."/>
            <person name="Erlich R."/>
            <person name="Young S.K."/>
            <person name="Yandava C."/>
            <person name="Zeng Q."/>
            <person name="Alvarado L."/>
            <person name="Anderson S."/>
            <person name="Berlin A."/>
            <person name="Chen Z."/>
            <person name="Freedman E."/>
            <person name="Gellesch M."/>
            <person name="Goldberg J."/>
            <person name="Green L."/>
            <person name="Griggs A."/>
            <person name="Gujja S."/>
            <person name="Heilman E.R."/>
            <person name="Heiman D."/>
            <person name="Hollinger A."/>
            <person name="Howarth C."/>
            <person name="Larson L."/>
            <person name="Mehta T."/>
            <person name="Pearson M."/>
            <person name="Roberts A."/>
            <person name="Ryan E."/>
            <person name="Saif S."/>
            <person name="Shea T."/>
            <person name="Shenoy N."/>
            <person name="Sisk P."/>
            <person name="Stolte C."/>
            <person name="Sykes S."/>
            <person name="White J."/>
            <person name="Yu Q."/>
            <person name="Coleman M.L."/>
            <person name="Huang K.H."/>
            <person name="Weigele P.R."/>
            <person name="DeFrancesco A.S."/>
            <person name="Kern S.E."/>
            <person name="Thompson L.R."/>
            <person name="Fu R."/>
            <person name="Hombeck B."/>
            <person name="Chisholm S.W."/>
            <person name="Haas B."/>
            <person name="Nusbaum C."/>
            <person name="Birren B."/>
        </authorList>
    </citation>
    <scope>NUCLEOTIDE SEQUENCE [LARGE SCALE GENOMIC DNA]</scope>
    <source>
        <strain evidence="1 2">P-RSM1</strain>
    </source>
</reference>
<gene>
    <name evidence="1" type="ORF">CPPG_00017</name>
</gene>
<name>M4QDL2_9CAUD</name>
<dbReference type="Proteomes" id="UP000201235">
    <property type="component" value="Segment"/>
</dbReference>
<sequence>MNLTATHTEPTNRIKQRILKDGNLSNMACCCSNWSEFVVEINEWGIDTLGGVEFDSLDEFQIQTLDLFIQAENGYIREEV</sequence>
<dbReference type="EMBL" id="HQ634175">
    <property type="protein sequence ID" value="AGH26334.1"/>
    <property type="molecule type" value="Genomic_DNA"/>
</dbReference>
<evidence type="ECO:0000313" key="1">
    <source>
        <dbReference type="EMBL" id="AGH26334.1"/>
    </source>
</evidence>
<dbReference type="KEGG" id="vg:15311985"/>
<evidence type="ECO:0000313" key="2">
    <source>
        <dbReference type="Proteomes" id="UP000201235"/>
    </source>
</evidence>
<dbReference type="RefSeq" id="YP_007877569.1">
    <property type="nucleotide sequence ID" value="NC_021071.1"/>
</dbReference>